<dbReference type="PANTHER" id="PTHR33258:SF1">
    <property type="entry name" value="TRANSPOSASE INSL FOR INSERTION SEQUENCE ELEMENT IS186A-RELATED"/>
    <property type="match status" value="1"/>
</dbReference>
<gene>
    <name evidence="6" type="ORF">ACFFIX_26685</name>
</gene>
<protein>
    <submittedName>
        <fullName evidence="6">IS4 family transposase</fullName>
    </submittedName>
</protein>
<dbReference type="EMBL" id="JBHLVO010000052">
    <property type="protein sequence ID" value="MFC0274897.1"/>
    <property type="molecule type" value="Genomic_DNA"/>
</dbReference>
<dbReference type="InterPro" id="IPR012337">
    <property type="entry name" value="RNaseH-like_sf"/>
</dbReference>
<feature type="domain" description="Transposase IS4-like" evidence="5">
    <location>
        <begin position="5"/>
        <end position="208"/>
    </location>
</feature>
<dbReference type="NCBIfam" id="NF033592">
    <property type="entry name" value="transpos_IS4_1"/>
    <property type="match status" value="1"/>
</dbReference>
<evidence type="ECO:0000259" key="5">
    <source>
        <dbReference type="Pfam" id="PF01609"/>
    </source>
</evidence>
<dbReference type="SUPFAM" id="SSF53098">
    <property type="entry name" value="Ribonuclease H-like"/>
    <property type="match status" value="1"/>
</dbReference>
<keyword evidence="4" id="KW-0233">DNA recombination</keyword>
<organism evidence="6 7">
    <name type="scientific">Metabacillus herbersteinensis</name>
    <dbReference type="NCBI Taxonomy" id="283816"/>
    <lineage>
        <taxon>Bacteria</taxon>
        <taxon>Bacillati</taxon>
        <taxon>Bacillota</taxon>
        <taxon>Bacilli</taxon>
        <taxon>Bacillales</taxon>
        <taxon>Bacillaceae</taxon>
        <taxon>Metabacillus</taxon>
    </lineage>
</organism>
<evidence type="ECO:0000313" key="7">
    <source>
        <dbReference type="Proteomes" id="UP001589854"/>
    </source>
</evidence>
<evidence type="ECO:0000256" key="2">
    <source>
        <dbReference type="ARBA" id="ARBA00022578"/>
    </source>
</evidence>
<dbReference type="RefSeq" id="WP_378939597.1">
    <property type="nucleotide sequence ID" value="NZ_JBHLVO010000052.1"/>
</dbReference>
<reference evidence="6 7" key="1">
    <citation type="submission" date="2024-09" db="EMBL/GenBank/DDBJ databases">
        <authorList>
            <person name="Sun Q."/>
            <person name="Mori K."/>
        </authorList>
    </citation>
    <scope>NUCLEOTIDE SEQUENCE [LARGE SCALE GENOMIC DNA]</scope>
    <source>
        <strain evidence="6 7">CCM 7228</strain>
    </source>
</reference>
<keyword evidence="3" id="KW-0238">DNA-binding</keyword>
<dbReference type="Gene3D" id="3.90.350.10">
    <property type="entry name" value="Transposase Inhibitor Protein From Tn5, Chain A, domain 1"/>
    <property type="match status" value="1"/>
</dbReference>
<dbReference type="InterPro" id="IPR047952">
    <property type="entry name" value="Transpos_IS4"/>
</dbReference>
<keyword evidence="2" id="KW-0815">Transposition</keyword>
<dbReference type="PANTHER" id="PTHR33258">
    <property type="entry name" value="TRANSPOSASE INSL FOR INSERTION SEQUENCE ELEMENT IS186A-RELATED"/>
    <property type="match status" value="1"/>
</dbReference>
<dbReference type="InterPro" id="IPR002559">
    <property type="entry name" value="Transposase_11"/>
</dbReference>
<comment type="caution">
    <text evidence="6">The sequence shown here is derived from an EMBL/GenBank/DDBJ whole genome shotgun (WGS) entry which is preliminary data.</text>
</comment>
<evidence type="ECO:0000256" key="4">
    <source>
        <dbReference type="ARBA" id="ARBA00023172"/>
    </source>
</evidence>
<keyword evidence="7" id="KW-1185">Reference proteome</keyword>
<dbReference type="Pfam" id="PF01609">
    <property type="entry name" value="DDE_Tnp_1"/>
    <property type="match status" value="1"/>
</dbReference>
<sequence length="290" mass="34099">MLEKIHLIDSTTISFCLSQYRWADFRNTKAGVKIHTRVVFYDGEISPDKIIVTPARPADATQLDALMVIEMDALHVFDRGYFDFEKFDHYCKNNIRFCTRIKENTIIHVIEELPVDPSSAIHREAVVKLGKMKYPVRLIETKDSQGNPITIIINDAKMSAQEVSDLYRSRWQIELFFKWMKQHLILKKCYGKSANAVYNQIYIAMITFCLTLLLKKKVQYLGTLLDMLEFLGEYWSKSFSVFLKELFKKPDRSSRGRRQLDHDRIYNEILVQFERGDTEHLNDTTYDPIF</sequence>
<dbReference type="Proteomes" id="UP001589854">
    <property type="component" value="Unassembled WGS sequence"/>
</dbReference>
<evidence type="ECO:0000313" key="6">
    <source>
        <dbReference type="EMBL" id="MFC0274897.1"/>
    </source>
</evidence>
<name>A0ABV6GMH9_9BACI</name>
<accession>A0ABV6GMH9</accession>
<comment type="similarity">
    <text evidence="1">Belongs to the transposase 11 family.</text>
</comment>
<proteinExistence type="inferred from homology"/>
<evidence type="ECO:0000256" key="3">
    <source>
        <dbReference type="ARBA" id="ARBA00023125"/>
    </source>
</evidence>
<evidence type="ECO:0000256" key="1">
    <source>
        <dbReference type="ARBA" id="ARBA00010075"/>
    </source>
</evidence>